<gene>
    <name evidence="2" type="ORF">NPIL_159311</name>
</gene>
<dbReference type="AlphaFoldDB" id="A0A8X6N3N9"/>
<comment type="caution">
    <text evidence="2">The sequence shown here is derived from an EMBL/GenBank/DDBJ whole genome shotgun (WGS) entry which is preliminary data.</text>
</comment>
<reference evidence="2" key="1">
    <citation type="submission" date="2020-08" db="EMBL/GenBank/DDBJ databases">
        <title>Multicomponent nature underlies the extraordinary mechanical properties of spider dragline silk.</title>
        <authorList>
            <person name="Kono N."/>
            <person name="Nakamura H."/>
            <person name="Mori M."/>
            <person name="Yoshida Y."/>
            <person name="Ohtoshi R."/>
            <person name="Malay A.D."/>
            <person name="Moran D.A.P."/>
            <person name="Tomita M."/>
            <person name="Numata K."/>
            <person name="Arakawa K."/>
        </authorList>
    </citation>
    <scope>NUCLEOTIDE SEQUENCE</scope>
</reference>
<evidence type="ECO:0000256" key="1">
    <source>
        <dbReference type="SAM" id="MobiDB-lite"/>
    </source>
</evidence>
<dbReference type="EMBL" id="BMAW01099850">
    <property type="protein sequence ID" value="GFS91957.1"/>
    <property type="molecule type" value="Genomic_DNA"/>
</dbReference>
<keyword evidence="3" id="KW-1185">Reference proteome</keyword>
<name>A0A8X6N3N9_NEPPI</name>
<feature type="compositionally biased region" description="Basic and acidic residues" evidence="1">
    <location>
        <begin position="56"/>
        <end position="67"/>
    </location>
</feature>
<evidence type="ECO:0000313" key="3">
    <source>
        <dbReference type="Proteomes" id="UP000887013"/>
    </source>
</evidence>
<accession>A0A8X6N3N9</accession>
<feature type="compositionally biased region" description="Polar residues" evidence="1">
    <location>
        <begin position="41"/>
        <end position="50"/>
    </location>
</feature>
<proteinExistence type="predicted"/>
<protein>
    <submittedName>
        <fullName evidence="2">Uncharacterized protein</fullName>
    </submittedName>
</protein>
<evidence type="ECO:0000313" key="2">
    <source>
        <dbReference type="EMBL" id="GFS91957.1"/>
    </source>
</evidence>
<feature type="region of interest" description="Disordered" evidence="1">
    <location>
        <begin position="41"/>
        <end position="67"/>
    </location>
</feature>
<organism evidence="2 3">
    <name type="scientific">Nephila pilipes</name>
    <name type="common">Giant wood spider</name>
    <name type="synonym">Nephila maculata</name>
    <dbReference type="NCBI Taxonomy" id="299642"/>
    <lineage>
        <taxon>Eukaryota</taxon>
        <taxon>Metazoa</taxon>
        <taxon>Ecdysozoa</taxon>
        <taxon>Arthropoda</taxon>
        <taxon>Chelicerata</taxon>
        <taxon>Arachnida</taxon>
        <taxon>Araneae</taxon>
        <taxon>Araneomorphae</taxon>
        <taxon>Entelegynae</taxon>
        <taxon>Araneoidea</taxon>
        <taxon>Nephilidae</taxon>
        <taxon>Nephila</taxon>
    </lineage>
</organism>
<sequence length="106" mass="11976">MTTKLYLAIGSSSVLKPRNLSILREITRLVEMMIPSITRVTRGTSSTLKSKTPVRPHNETDIKECRSSETSRYRISSTLNSLECVCNENFQSDCKKNLTLRPEVPS</sequence>
<dbReference type="Proteomes" id="UP000887013">
    <property type="component" value="Unassembled WGS sequence"/>
</dbReference>